<dbReference type="SUPFAM" id="SSF58104">
    <property type="entry name" value="Methyl-accepting chemotaxis protein (MCP) signaling domain"/>
    <property type="match status" value="1"/>
</dbReference>
<keyword evidence="5" id="KW-0812">Transmembrane</keyword>
<feature type="transmembrane region" description="Helical" evidence="5">
    <location>
        <begin position="205"/>
        <end position="223"/>
    </location>
</feature>
<evidence type="ECO:0000256" key="5">
    <source>
        <dbReference type="SAM" id="Phobius"/>
    </source>
</evidence>
<dbReference type="GO" id="GO:0006935">
    <property type="term" value="P:chemotaxis"/>
    <property type="evidence" value="ECO:0007669"/>
    <property type="project" value="InterPro"/>
</dbReference>
<dbReference type="InterPro" id="IPR001610">
    <property type="entry name" value="PAC"/>
</dbReference>
<dbReference type="Gene3D" id="3.30.450.20">
    <property type="entry name" value="PAS domain"/>
    <property type="match status" value="1"/>
</dbReference>
<dbReference type="PANTHER" id="PTHR43531">
    <property type="entry name" value="PROTEIN ICFG"/>
    <property type="match status" value="1"/>
</dbReference>
<dbReference type="AlphaFoldDB" id="A0A4P6ULB3"/>
<accession>A0A4P6ULB3</accession>
<evidence type="ECO:0000313" key="9">
    <source>
        <dbReference type="Proteomes" id="UP000292939"/>
    </source>
</evidence>
<dbReference type="PROSITE" id="PS50111">
    <property type="entry name" value="CHEMOTAXIS_TRANSDUC_2"/>
    <property type="match status" value="1"/>
</dbReference>
<evidence type="ECO:0000256" key="1">
    <source>
        <dbReference type="ARBA" id="ARBA00004370"/>
    </source>
</evidence>
<keyword evidence="5" id="KW-0472">Membrane</keyword>
<dbReference type="SMART" id="SM00283">
    <property type="entry name" value="MA"/>
    <property type="match status" value="1"/>
</dbReference>
<gene>
    <name evidence="8" type="ORF">DW355_08800</name>
</gene>
<dbReference type="InterPro" id="IPR000014">
    <property type="entry name" value="PAS"/>
</dbReference>
<dbReference type="Proteomes" id="UP000292939">
    <property type="component" value="Chromosome"/>
</dbReference>
<dbReference type="KEGG" id="hgr:DW355_08800"/>
<name>A0A4P6ULB3_9BURK</name>
<dbReference type="InterPro" id="IPR051310">
    <property type="entry name" value="MCP_chemotaxis"/>
</dbReference>
<dbReference type="SUPFAM" id="SSF55785">
    <property type="entry name" value="PYP-like sensor domain (PAS domain)"/>
    <property type="match status" value="1"/>
</dbReference>
<sequence length="526" mass="56826">MRVNLPVIDQEYDYPAHVMLVSMTDTRGYIVHGNAAFFETSGYAAEELIGENHNIVRHPDMPAEGFRDLWRTIGRGRPWTGLVKNRRKDGRHYWVRANVTPIMEDGKPIGYLSVRTKPSRAEIEATAALYQRLNEETKADRPSFHLEHGRVQWHGLKGLVSSLTVGWFERSLSLRMAAALLMVITLGMLPWGLGAWLGWGMEFTGLAQLSGLLLGTGIMLAWFQKFLVHPMRQVERFARDLAACNLKTELDYSPYSDMARTLGNLRQVQINLRAVIGDVNSQAAAFYSAASELADGSQNLAVRAESQASSLEQTASSMEEISGTIKNTAQIAVEVLGHSERSTQVAAQGGVSVQELSVLMGQIQQSAGKMGDIVNTIEGIAFQTNLLALNAAVEAARAGDAGKGFAVVASEVRALAQRSGAAAKQIRDLIAQSSSQIGTGAERMRHANQTISDVVAAVREVGALIGQISTAAHEQTLGVAQVNDAINRLDELTQQNAALAEESATASAGLKSGADTLAHAVQVFRL</sequence>
<keyword evidence="2" id="KW-0488">Methylation</keyword>
<dbReference type="SMART" id="SM00086">
    <property type="entry name" value="PAC"/>
    <property type="match status" value="1"/>
</dbReference>
<feature type="domain" description="Methyl-accepting transducer" evidence="6">
    <location>
        <begin position="282"/>
        <end position="511"/>
    </location>
</feature>
<dbReference type="InterPro" id="IPR035965">
    <property type="entry name" value="PAS-like_dom_sf"/>
</dbReference>
<dbReference type="GO" id="GO:0005886">
    <property type="term" value="C:plasma membrane"/>
    <property type="evidence" value="ECO:0007669"/>
    <property type="project" value="TreeGrafter"/>
</dbReference>
<evidence type="ECO:0000256" key="4">
    <source>
        <dbReference type="PROSITE-ProRule" id="PRU00284"/>
    </source>
</evidence>
<proteinExistence type="inferred from homology"/>
<reference evidence="8 9" key="1">
    <citation type="submission" date="2018-07" db="EMBL/GenBank/DDBJ databases">
        <title>Exploring interactions and the metabolic potential of the ultra-small soil bacteria Hylemonella gracilis.</title>
        <authorList>
            <person name="Tyc O."/>
            <person name="Kulkarni P."/>
            <person name="Gawehns F."/>
            <person name="Hundscheid M."/>
            <person name="Zweers H."/>
            <person name="Garbeva P."/>
        </authorList>
    </citation>
    <scope>NUCLEOTIDE SEQUENCE [LARGE SCALE GENOMIC DNA]</scope>
    <source>
        <strain evidence="8 9">NS1</strain>
    </source>
</reference>
<dbReference type="PROSITE" id="PS50112">
    <property type="entry name" value="PAS"/>
    <property type="match status" value="1"/>
</dbReference>
<dbReference type="GO" id="GO:0004888">
    <property type="term" value="F:transmembrane signaling receptor activity"/>
    <property type="evidence" value="ECO:0007669"/>
    <property type="project" value="InterPro"/>
</dbReference>
<protein>
    <submittedName>
        <fullName evidence="8">PAS domain S-box protein</fullName>
    </submittedName>
</protein>
<dbReference type="InterPro" id="IPR013655">
    <property type="entry name" value="PAS_fold_3"/>
</dbReference>
<evidence type="ECO:0000259" key="6">
    <source>
        <dbReference type="PROSITE" id="PS50111"/>
    </source>
</evidence>
<dbReference type="InterPro" id="IPR004090">
    <property type="entry name" value="Chemotax_Me-accpt_rcpt"/>
</dbReference>
<dbReference type="EMBL" id="CP031395">
    <property type="protein sequence ID" value="QBK04857.1"/>
    <property type="molecule type" value="Genomic_DNA"/>
</dbReference>
<dbReference type="OrthoDB" id="9806477at2"/>
<dbReference type="Pfam" id="PF00015">
    <property type="entry name" value="MCPsignal"/>
    <property type="match status" value="1"/>
</dbReference>
<dbReference type="FunFam" id="1.10.287.950:FF:000001">
    <property type="entry name" value="Methyl-accepting chemotaxis sensory transducer"/>
    <property type="match status" value="1"/>
</dbReference>
<dbReference type="Gene3D" id="1.10.287.950">
    <property type="entry name" value="Methyl-accepting chemotaxis protein"/>
    <property type="match status" value="1"/>
</dbReference>
<keyword evidence="5" id="KW-1133">Transmembrane helix</keyword>
<dbReference type="CDD" id="cd11386">
    <property type="entry name" value="MCP_signal"/>
    <property type="match status" value="1"/>
</dbReference>
<dbReference type="RefSeq" id="WP_131279363.1">
    <property type="nucleotide sequence ID" value="NZ_CP031395.1"/>
</dbReference>
<comment type="subcellular location">
    <subcellularLocation>
        <location evidence="1">Membrane</location>
    </subcellularLocation>
</comment>
<dbReference type="GO" id="GO:0007165">
    <property type="term" value="P:signal transduction"/>
    <property type="evidence" value="ECO:0007669"/>
    <property type="project" value="UniProtKB-KW"/>
</dbReference>
<dbReference type="PRINTS" id="PR00260">
    <property type="entry name" value="CHEMTRNSDUCR"/>
</dbReference>
<keyword evidence="4" id="KW-0807">Transducer</keyword>
<evidence type="ECO:0000313" key="8">
    <source>
        <dbReference type="EMBL" id="QBK04857.1"/>
    </source>
</evidence>
<comment type="similarity">
    <text evidence="3">Belongs to the methyl-accepting chemotaxis (MCP) protein family.</text>
</comment>
<dbReference type="CDD" id="cd00130">
    <property type="entry name" value="PAS"/>
    <property type="match status" value="1"/>
</dbReference>
<evidence type="ECO:0000256" key="3">
    <source>
        <dbReference type="ARBA" id="ARBA00029447"/>
    </source>
</evidence>
<evidence type="ECO:0000256" key="2">
    <source>
        <dbReference type="ARBA" id="ARBA00022481"/>
    </source>
</evidence>
<dbReference type="PANTHER" id="PTHR43531:SF14">
    <property type="entry name" value="METHYL-ACCEPTING CHEMOTAXIS PROTEIN I-RELATED"/>
    <property type="match status" value="1"/>
</dbReference>
<feature type="transmembrane region" description="Helical" evidence="5">
    <location>
        <begin position="177"/>
        <end position="199"/>
    </location>
</feature>
<feature type="domain" description="PAS" evidence="7">
    <location>
        <begin position="21"/>
        <end position="60"/>
    </location>
</feature>
<dbReference type="Pfam" id="PF08447">
    <property type="entry name" value="PAS_3"/>
    <property type="match status" value="1"/>
</dbReference>
<dbReference type="NCBIfam" id="TIGR00229">
    <property type="entry name" value="sensory_box"/>
    <property type="match status" value="1"/>
</dbReference>
<evidence type="ECO:0000259" key="7">
    <source>
        <dbReference type="PROSITE" id="PS50112"/>
    </source>
</evidence>
<organism evidence="8 9">
    <name type="scientific">Hylemonella gracilis</name>
    <dbReference type="NCBI Taxonomy" id="80880"/>
    <lineage>
        <taxon>Bacteria</taxon>
        <taxon>Pseudomonadati</taxon>
        <taxon>Pseudomonadota</taxon>
        <taxon>Betaproteobacteria</taxon>
        <taxon>Burkholderiales</taxon>
        <taxon>Comamonadaceae</taxon>
        <taxon>Hylemonella</taxon>
    </lineage>
</organism>
<dbReference type="InterPro" id="IPR004089">
    <property type="entry name" value="MCPsignal_dom"/>
</dbReference>